<feature type="region of interest" description="Disordered" evidence="7">
    <location>
        <begin position="1"/>
        <end position="38"/>
    </location>
</feature>
<keyword evidence="10" id="KW-1185">Reference proteome</keyword>
<evidence type="ECO:0000256" key="7">
    <source>
        <dbReference type="SAM" id="MobiDB-lite"/>
    </source>
</evidence>
<dbReference type="SUPFAM" id="SSF57667">
    <property type="entry name" value="beta-beta-alpha zinc fingers"/>
    <property type="match status" value="1"/>
</dbReference>
<keyword evidence="3" id="KW-0677">Repeat</keyword>
<feature type="domain" description="C2H2-type" evidence="8">
    <location>
        <begin position="166"/>
        <end position="187"/>
    </location>
</feature>
<comment type="caution">
    <text evidence="9">The sequence shown here is derived from an EMBL/GenBank/DDBJ whole genome shotgun (WGS) entry which is preliminary data.</text>
</comment>
<dbReference type="PROSITE" id="PS00028">
    <property type="entry name" value="ZINC_FINGER_C2H2_1"/>
    <property type="match status" value="1"/>
</dbReference>
<dbReference type="PANTHER" id="PTHR24406">
    <property type="entry name" value="TRANSCRIPTIONAL REPRESSOR CTCFL-RELATED"/>
    <property type="match status" value="1"/>
</dbReference>
<dbReference type="InterPro" id="IPR050888">
    <property type="entry name" value="ZnF_C2H2-type_TF"/>
</dbReference>
<dbReference type="AlphaFoldDB" id="A0AA36GDU7"/>
<keyword evidence="6" id="KW-0539">Nucleus</keyword>
<dbReference type="EMBL" id="CATQJA010002663">
    <property type="protein sequence ID" value="CAJ0581720.1"/>
    <property type="molecule type" value="Genomic_DNA"/>
</dbReference>
<dbReference type="SMART" id="SM00355">
    <property type="entry name" value="ZnF_C2H2"/>
    <property type="match status" value="4"/>
</dbReference>
<feature type="compositionally biased region" description="Basic residues" evidence="7">
    <location>
        <begin position="180"/>
        <end position="194"/>
    </location>
</feature>
<evidence type="ECO:0000256" key="5">
    <source>
        <dbReference type="ARBA" id="ARBA00022833"/>
    </source>
</evidence>
<feature type="region of interest" description="Disordered" evidence="7">
    <location>
        <begin position="240"/>
        <end position="306"/>
    </location>
</feature>
<keyword evidence="2" id="KW-0479">Metal-binding</keyword>
<proteinExistence type="predicted"/>
<evidence type="ECO:0000256" key="1">
    <source>
        <dbReference type="ARBA" id="ARBA00004123"/>
    </source>
</evidence>
<reference evidence="9" key="1">
    <citation type="submission" date="2023-06" db="EMBL/GenBank/DDBJ databases">
        <authorList>
            <person name="Delattre M."/>
        </authorList>
    </citation>
    <scope>NUCLEOTIDE SEQUENCE</scope>
    <source>
        <strain evidence="9">AF72</strain>
    </source>
</reference>
<gene>
    <name evidence="9" type="ORF">MSPICULIGERA_LOCUS19875</name>
</gene>
<organism evidence="9 10">
    <name type="scientific">Mesorhabditis spiculigera</name>
    <dbReference type="NCBI Taxonomy" id="96644"/>
    <lineage>
        <taxon>Eukaryota</taxon>
        <taxon>Metazoa</taxon>
        <taxon>Ecdysozoa</taxon>
        <taxon>Nematoda</taxon>
        <taxon>Chromadorea</taxon>
        <taxon>Rhabditida</taxon>
        <taxon>Rhabditina</taxon>
        <taxon>Rhabditomorpha</taxon>
        <taxon>Rhabditoidea</taxon>
        <taxon>Rhabditidae</taxon>
        <taxon>Mesorhabditinae</taxon>
        <taxon>Mesorhabditis</taxon>
    </lineage>
</organism>
<feature type="compositionally biased region" description="Low complexity" evidence="7">
    <location>
        <begin position="275"/>
        <end position="296"/>
    </location>
</feature>
<dbReference type="GO" id="GO:0008270">
    <property type="term" value="F:zinc ion binding"/>
    <property type="evidence" value="ECO:0007669"/>
    <property type="project" value="UniProtKB-KW"/>
</dbReference>
<dbReference type="InterPro" id="IPR013087">
    <property type="entry name" value="Znf_C2H2_type"/>
</dbReference>
<dbReference type="InterPro" id="IPR036236">
    <property type="entry name" value="Znf_C2H2_sf"/>
</dbReference>
<evidence type="ECO:0000256" key="3">
    <source>
        <dbReference type="ARBA" id="ARBA00022737"/>
    </source>
</evidence>
<dbReference type="Proteomes" id="UP001177023">
    <property type="component" value="Unassembled WGS sequence"/>
</dbReference>
<evidence type="ECO:0000313" key="9">
    <source>
        <dbReference type="EMBL" id="CAJ0581720.1"/>
    </source>
</evidence>
<accession>A0AA36GDU7</accession>
<dbReference type="GO" id="GO:0005634">
    <property type="term" value="C:nucleus"/>
    <property type="evidence" value="ECO:0007669"/>
    <property type="project" value="UniProtKB-SubCell"/>
</dbReference>
<dbReference type="Gene3D" id="3.30.160.60">
    <property type="entry name" value="Classic Zinc Finger"/>
    <property type="match status" value="1"/>
</dbReference>
<evidence type="ECO:0000259" key="8">
    <source>
        <dbReference type="PROSITE" id="PS00028"/>
    </source>
</evidence>
<name>A0AA36GDU7_9BILA</name>
<feature type="compositionally biased region" description="Polar residues" evidence="7">
    <location>
        <begin position="257"/>
        <end position="271"/>
    </location>
</feature>
<keyword evidence="5" id="KW-0862">Zinc</keyword>
<evidence type="ECO:0000256" key="6">
    <source>
        <dbReference type="ARBA" id="ARBA00023242"/>
    </source>
</evidence>
<keyword evidence="4" id="KW-0863">Zinc-finger</keyword>
<protein>
    <recommendedName>
        <fullName evidence="8">C2H2-type domain-containing protein</fullName>
    </recommendedName>
</protein>
<feature type="region of interest" description="Disordered" evidence="7">
    <location>
        <begin position="179"/>
        <end position="206"/>
    </location>
</feature>
<evidence type="ECO:0000256" key="4">
    <source>
        <dbReference type="ARBA" id="ARBA00022771"/>
    </source>
</evidence>
<sequence length="329" mass="37615">MPNAEPPTAVSQPEPAAAHNDENMPIQSSRTPAELQELSSKRHEVLTVQCKVCKDLHFNSEHLAMVFVHLLRHDKSIGRVYCYQCGETFMRKDKCKDHLRTRCPEGHMVVRNDNDYKTVLRQCIVKYFPEMEKRLLDQLESDLRRPRYQDDRLNQKLKQDDKKIDCQICKKTVKNYSANKNHHARTHMSRRRYRCPGCDKSSHMKDNLKVHSIKKHGKQLEIIDQQDEALEAEHQRILNDCFPKPPAADSDEEGEPQDTSTTLNDSGYESHNSSRRQSLGGSSSSNSNNSATSNPAPSQPSPFWPIFYGFQAIPHPGFPPIPPGAPSYN</sequence>
<evidence type="ECO:0000256" key="2">
    <source>
        <dbReference type="ARBA" id="ARBA00022723"/>
    </source>
</evidence>
<evidence type="ECO:0000313" key="10">
    <source>
        <dbReference type="Proteomes" id="UP001177023"/>
    </source>
</evidence>
<feature type="non-terminal residue" evidence="9">
    <location>
        <position position="1"/>
    </location>
</feature>
<comment type="subcellular location">
    <subcellularLocation>
        <location evidence="1">Nucleus</location>
    </subcellularLocation>
</comment>